<accession>A0A3E2HB22</accession>
<protein>
    <recommendedName>
        <fullName evidence="2">HNH nuclease domain-containing protein</fullName>
    </recommendedName>
</protein>
<gene>
    <name evidence="3" type="ORF">B7463_g5781</name>
</gene>
<feature type="compositionally biased region" description="Polar residues" evidence="1">
    <location>
        <begin position="112"/>
        <end position="125"/>
    </location>
</feature>
<feature type="domain" description="HNH nuclease" evidence="2">
    <location>
        <begin position="138"/>
        <end position="218"/>
    </location>
</feature>
<evidence type="ECO:0000313" key="3">
    <source>
        <dbReference type="EMBL" id="RFU30570.1"/>
    </source>
</evidence>
<dbReference type="Pfam" id="PF13391">
    <property type="entry name" value="HNH_2"/>
    <property type="match status" value="1"/>
</dbReference>
<dbReference type="AlphaFoldDB" id="A0A3E2HB22"/>
<dbReference type="OMA" id="SQNICII"/>
<name>A0A3E2HB22_SCYLI</name>
<proteinExistence type="predicted"/>
<dbReference type="Proteomes" id="UP000258309">
    <property type="component" value="Unassembled WGS sequence"/>
</dbReference>
<evidence type="ECO:0000313" key="4">
    <source>
        <dbReference type="Proteomes" id="UP000258309"/>
    </source>
</evidence>
<keyword evidence="4" id="KW-1185">Reference proteome</keyword>
<comment type="caution">
    <text evidence="3">The sequence shown here is derived from an EMBL/GenBank/DDBJ whole genome shotgun (WGS) entry which is preliminary data.</text>
</comment>
<dbReference type="STRING" id="5539.A0A3E2HB22"/>
<dbReference type="OrthoDB" id="3433692at2759"/>
<sequence>MARVLQASNRQHRNLLIHDDNGNIVAGLDIQQHRRYINSKMLYRYCNEVLRFPTGTEWAIYRLNPDGSTGRDLRQAANIMVAPGNYIILDQNAQAIIVSLSPETAPRRAFSRSASQSTGPESFQGNFREGLRQRDGTCTISGESLATARDPFADLKSTHIYPVSRVGEWRNMGYRQRWISDTGDQSQIGETGLYSLQNGLLLSSSVHKLLDSFDVGVDPDEGYKVIYFSKNPNRIGGRRLLSTAINASNPNWRVSPDILRWHLRMCLLMNMKGNASIAQWEHDLGQDDMGEILDQPDAAEIMEAELFTRLGPIIA</sequence>
<dbReference type="EMBL" id="NCSJ02000097">
    <property type="protein sequence ID" value="RFU30570.1"/>
    <property type="molecule type" value="Genomic_DNA"/>
</dbReference>
<evidence type="ECO:0000256" key="1">
    <source>
        <dbReference type="SAM" id="MobiDB-lite"/>
    </source>
</evidence>
<feature type="non-terminal residue" evidence="3">
    <location>
        <position position="1"/>
    </location>
</feature>
<evidence type="ECO:0000259" key="2">
    <source>
        <dbReference type="Pfam" id="PF13391"/>
    </source>
</evidence>
<organism evidence="3 4">
    <name type="scientific">Scytalidium lignicola</name>
    <name type="common">Hyphomycete</name>
    <dbReference type="NCBI Taxonomy" id="5539"/>
    <lineage>
        <taxon>Eukaryota</taxon>
        <taxon>Fungi</taxon>
        <taxon>Dikarya</taxon>
        <taxon>Ascomycota</taxon>
        <taxon>Pezizomycotina</taxon>
        <taxon>Leotiomycetes</taxon>
        <taxon>Leotiomycetes incertae sedis</taxon>
        <taxon>Scytalidium</taxon>
    </lineage>
</organism>
<dbReference type="InterPro" id="IPR003615">
    <property type="entry name" value="HNH_nuc"/>
</dbReference>
<feature type="non-terminal residue" evidence="3">
    <location>
        <position position="315"/>
    </location>
</feature>
<reference evidence="3 4" key="1">
    <citation type="submission" date="2018-05" db="EMBL/GenBank/DDBJ databases">
        <title>Draft genome sequence of Scytalidium lignicola DSM 105466, a ubiquitous saprotrophic fungus.</title>
        <authorList>
            <person name="Buettner E."/>
            <person name="Gebauer A.M."/>
            <person name="Hofrichter M."/>
            <person name="Liers C."/>
            <person name="Kellner H."/>
        </authorList>
    </citation>
    <scope>NUCLEOTIDE SEQUENCE [LARGE SCALE GENOMIC DNA]</scope>
    <source>
        <strain evidence="3 4">DSM 105466</strain>
    </source>
</reference>
<feature type="region of interest" description="Disordered" evidence="1">
    <location>
        <begin position="108"/>
        <end position="128"/>
    </location>
</feature>